<organism evidence="2">
    <name type="scientific">Daucus carota subsp. sativus</name>
    <name type="common">Carrot</name>
    <dbReference type="NCBI Taxonomy" id="79200"/>
    <lineage>
        <taxon>Eukaryota</taxon>
        <taxon>Viridiplantae</taxon>
        <taxon>Streptophyta</taxon>
        <taxon>Embryophyta</taxon>
        <taxon>Tracheophyta</taxon>
        <taxon>Spermatophyta</taxon>
        <taxon>Magnoliopsida</taxon>
        <taxon>eudicotyledons</taxon>
        <taxon>Gunneridae</taxon>
        <taxon>Pentapetalae</taxon>
        <taxon>asterids</taxon>
        <taxon>campanulids</taxon>
        <taxon>Apiales</taxon>
        <taxon>Apiaceae</taxon>
        <taxon>Apioideae</taxon>
        <taxon>Scandiceae</taxon>
        <taxon>Daucinae</taxon>
        <taxon>Daucus</taxon>
        <taxon>Daucus sect. Daucus</taxon>
    </lineage>
</organism>
<dbReference type="Gramene" id="KZM90206">
    <property type="protein sequence ID" value="KZM90206"/>
    <property type="gene ID" value="DCAR_022429"/>
</dbReference>
<proteinExistence type="predicted"/>
<sequence length="105" mass="10722">MASRNSTLSLGLIVAISAITAAAPSNAIVISFDPLSITDMIVIRGIVPCGINVTLSPNGTVPPFPIATVQQLLPLLSLAATPPSPALEILYQGFCQASPGPPLVF</sequence>
<evidence type="ECO:0000256" key="1">
    <source>
        <dbReference type="SAM" id="SignalP"/>
    </source>
</evidence>
<feature type="signal peptide" evidence="1">
    <location>
        <begin position="1"/>
        <end position="22"/>
    </location>
</feature>
<dbReference type="EMBL" id="LNRQ01000006">
    <property type="protein sequence ID" value="KZM90206.1"/>
    <property type="molecule type" value="Genomic_DNA"/>
</dbReference>
<name>A0A164VE17_DAUCS</name>
<gene>
    <name evidence="2" type="ORF">DCAR_022429</name>
</gene>
<feature type="chain" id="PRO_5007853878" evidence="1">
    <location>
        <begin position="23"/>
        <end position="105"/>
    </location>
</feature>
<keyword evidence="1" id="KW-0732">Signal</keyword>
<evidence type="ECO:0000313" key="2">
    <source>
        <dbReference type="EMBL" id="KZM90206.1"/>
    </source>
</evidence>
<accession>A0A164VE17</accession>
<comment type="caution">
    <text evidence="2">The sequence shown here is derived from an EMBL/GenBank/DDBJ whole genome shotgun (WGS) entry which is preliminary data.</text>
</comment>
<protein>
    <submittedName>
        <fullName evidence="2">Uncharacterized protein</fullName>
    </submittedName>
</protein>
<dbReference type="AlphaFoldDB" id="A0A164VE17"/>
<reference evidence="2" key="1">
    <citation type="journal article" date="2016" name="Nat. Genet.">
        <title>A high-quality carrot genome assembly provides new insights into carotenoid accumulation and asterid genome evolution.</title>
        <authorList>
            <person name="Iorizzo M."/>
            <person name="Ellison S."/>
            <person name="Senalik D."/>
            <person name="Zeng P."/>
            <person name="Satapoomin P."/>
            <person name="Huang J."/>
            <person name="Bowman M."/>
            <person name="Iovene M."/>
            <person name="Sanseverino W."/>
            <person name="Cavagnaro P."/>
            <person name="Yildiz M."/>
            <person name="Macko-Podgorni A."/>
            <person name="Moranska E."/>
            <person name="Grzebelus E."/>
            <person name="Grzebelus D."/>
            <person name="Ashrafi H."/>
            <person name="Zheng Z."/>
            <person name="Cheng S."/>
            <person name="Spooner D."/>
            <person name="Van Deynze A."/>
            <person name="Simon P."/>
        </authorList>
    </citation>
    <scope>NUCLEOTIDE SEQUENCE [LARGE SCALE GENOMIC DNA]</scope>
    <source>
        <tissue evidence="2">Leaf</tissue>
    </source>
</reference>